<evidence type="ECO:0000313" key="2">
    <source>
        <dbReference type="Proteomes" id="UP000204644"/>
    </source>
</evidence>
<protein>
    <submittedName>
        <fullName evidence="1">ORF-134</fullName>
    </submittedName>
</protein>
<dbReference type="KEGG" id="vg:3974410"/>
<dbReference type="RefSeq" id="YP_529804.1">
    <property type="nucleotide sequence ID" value="NC_007921.1"/>
</dbReference>
<keyword evidence="2" id="KW-1185">Reference proteome</keyword>
<organismHost>
    <name type="scientific">Lepidoptera</name>
    <name type="common">moths &amp; butterflies</name>
    <dbReference type="NCBI Taxonomy" id="7088"/>
</organismHost>
<reference evidence="2" key="1">
    <citation type="journal article" date="2005" name="J. Invertebr. Pathol.">
        <title>Molecular characterization of Agrotis segetum nucleopolyhedrovirus from Poland.</title>
        <authorList>
            <person name="Jakubowska A."/>
            <person name="van Oers M.M."/>
            <person name="Ziemnicka J."/>
            <person name="Lipa J.J."/>
            <person name="Vlak J.M."/>
        </authorList>
    </citation>
    <scope>NUCLEOTIDE SEQUENCE [LARGE SCALE GENOMIC DNA]</scope>
</reference>
<accession>Q287D8</accession>
<dbReference type="Proteomes" id="UP000204644">
    <property type="component" value="Segment"/>
</dbReference>
<dbReference type="OrthoDB" id="28158at10239"/>
<sequence>MVKVIVAQTRLYGVHEVKIMEGEHKNCYAALIVDSRAKCLIYKGLILNAKVLRVRGSFIDMVLYEQNLK</sequence>
<name>Q287D8_NPVAS</name>
<reference evidence="1 2" key="2">
    <citation type="journal article" date="2006" name="J. Gen. Virol.">
        <title>Genome sequence of an enhancin gene-rich nucleopolyhedrovirus (NPV) from Agrotis segetum: collinearity with Spodoptera exigua multiple NPV.</title>
        <authorList>
            <person name="Jakubowska A.K."/>
            <person name="Peters S.A."/>
            <person name="Ziemnicka J."/>
            <person name="Vlak J.M."/>
            <person name="van Oers M.M."/>
        </authorList>
    </citation>
    <scope>NUCLEOTIDE SEQUENCE [LARGE SCALE GENOMIC DNA]</scope>
</reference>
<dbReference type="GeneID" id="3974410"/>
<proteinExistence type="predicted"/>
<evidence type="ECO:0000313" key="1">
    <source>
        <dbReference type="EMBL" id="AAZ38300.1"/>
    </source>
</evidence>
<dbReference type="EMBL" id="DQ123841">
    <property type="protein sequence ID" value="AAZ38300.1"/>
    <property type="molecule type" value="Genomic_DNA"/>
</dbReference>
<organism evidence="1 2">
    <name type="scientific">Agrotis segetum nuclear polyhedrosis virus</name>
    <name type="common">AsNPV</name>
    <dbReference type="NCBI Taxonomy" id="1962501"/>
    <lineage>
        <taxon>Viruses</taxon>
        <taxon>Viruses incertae sedis</taxon>
        <taxon>Naldaviricetes</taxon>
        <taxon>Lefavirales</taxon>
        <taxon>Baculoviridae</taxon>
        <taxon>Alphabaculovirus</taxon>
        <taxon>Alphabaculovirus agsegetum</taxon>
    </lineage>
</organism>